<evidence type="ECO:0000313" key="1">
    <source>
        <dbReference type="EMBL" id="QJA90864.1"/>
    </source>
</evidence>
<protein>
    <recommendedName>
        <fullName evidence="2">Tail protein</fullName>
    </recommendedName>
</protein>
<dbReference type="EMBL" id="MT142943">
    <property type="protein sequence ID" value="QJA90864.1"/>
    <property type="molecule type" value="Genomic_DNA"/>
</dbReference>
<dbReference type="AlphaFoldDB" id="A0A6M3LBX2"/>
<proteinExistence type="predicted"/>
<organism evidence="1">
    <name type="scientific">viral metagenome</name>
    <dbReference type="NCBI Taxonomy" id="1070528"/>
    <lineage>
        <taxon>unclassified sequences</taxon>
        <taxon>metagenomes</taxon>
        <taxon>organismal metagenomes</taxon>
    </lineage>
</organism>
<reference evidence="1" key="1">
    <citation type="submission" date="2020-03" db="EMBL/GenBank/DDBJ databases">
        <title>The deep terrestrial virosphere.</title>
        <authorList>
            <person name="Holmfeldt K."/>
            <person name="Nilsson E."/>
            <person name="Simone D."/>
            <person name="Lopez-Fernandez M."/>
            <person name="Wu X."/>
            <person name="de Brujin I."/>
            <person name="Lundin D."/>
            <person name="Andersson A."/>
            <person name="Bertilsson S."/>
            <person name="Dopson M."/>
        </authorList>
    </citation>
    <scope>NUCLEOTIDE SEQUENCE</scope>
    <source>
        <strain evidence="1">MM415B03539</strain>
    </source>
</reference>
<accession>A0A6M3LBX2</accession>
<gene>
    <name evidence="1" type="ORF">MM415B03539_0012</name>
</gene>
<evidence type="ECO:0008006" key="2">
    <source>
        <dbReference type="Google" id="ProtNLM"/>
    </source>
</evidence>
<name>A0A6M3LBX2_9ZZZZ</name>
<sequence length="130" mass="13952">MANKKVFNPLGMPFDTVRDDIADLTTRNASDVVNTPAGDIVATNVQTAINELDTEKLSSTVLARGTSTITSGNQTVVVNHTLSGTPYITCKGNSTYGTGNWIDTKTATQFTINIDAPQPVNIDFDWIAML</sequence>